<dbReference type="InterPro" id="IPR007627">
    <property type="entry name" value="RNA_pol_sigma70_r2"/>
</dbReference>
<dbReference type="InterPro" id="IPR014284">
    <property type="entry name" value="RNA_pol_sigma-70_dom"/>
</dbReference>
<dbReference type="SUPFAM" id="SSF88946">
    <property type="entry name" value="Sigma2 domain of RNA polymerase sigma factors"/>
    <property type="match status" value="1"/>
</dbReference>
<evidence type="ECO:0000259" key="7">
    <source>
        <dbReference type="Pfam" id="PF04542"/>
    </source>
</evidence>
<dbReference type="Pfam" id="PF04545">
    <property type="entry name" value="Sigma70_r4"/>
    <property type="match status" value="1"/>
</dbReference>
<dbReference type="Proteomes" id="UP000521922">
    <property type="component" value="Unassembled WGS sequence"/>
</dbReference>
<dbReference type="Pfam" id="PF04542">
    <property type="entry name" value="Sigma70_r2"/>
    <property type="match status" value="1"/>
</dbReference>
<proteinExistence type="inferred from homology"/>
<dbReference type="NCBIfam" id="TIGR02937">
    <property type="entry name" value="sigma70-ECF"/>
    <property type="match status" value="1"/>
</dbReference>
<evidence type="ECO:0000313" key="9">
    <source>
        <dbReference type="EMBL" id="NYD22282.1"/>
    </source>
</evidence>
<dbReference type="InterPro" id="IPR036388">
    <property type="entry name" value="WH-like_DNA-bd_sf"/>
</dbReference>
<evidence type="ECO:0000256" key="4">
    <source>
        <dbReference type="ARBA" id="ARBA00023125"/>
    </source>
</evidence>
<dbReference type="CDD" id="cd06171">
    <property type="entry name" value="Sigma70_r4"/>
    <property type="match status" value="1"/>
</dbReference>
<dbReference type="GO" id="GO:0006352">
    <property type="term" value="P:DNA-templated transcription initiation"/>
    <property type="evidence" value="ECO:0007669"/>
    <property type="project" value="InterPro"/>
</dbReference>
<keyword evidence="5" id="KW-0804">Transcription</keyword>
<dbReference type="AlphaFoldDB" id="A0A7Y9J0F4"/>
<feature type="domain" description="RNA polymerase sigma-70 region 2" evidence="7">
    <location>
        <begin position="33"/>
        <end position="99"/>
    </location>
</feature>
<dbReference type="GO" id="GO:0003677">
    <property type="term" value="F:DNA binding"/>
    <property type="evidence" value="ECO:0007669"/>
    <property type="project" value="UniProtKB-KW"/>
</dbReference>
<comment type="similarity">
    <text evidence="1">Belongs to the sigma-70 factor family. ECF subfamily.</text>
</comment>
<sequence>MGRRHGRRGGSALQDGAGRPDGLRDEADVARAYAAHGGELYRFALRGLGDAAAAQDVVQETFLRAWRAADRYDPALASLRVWLFAIARNTLLDHVRAAGARPWQGALVADVTDLTDRAPGAVGEDPGEDVLRGWVVEEALRRLSPEHRTAVVETYLRDRPPAEVAAELGVPVGTVRSRVFYGLKALRVAMDEMGVEP</sequence>
<dbReference type="PANTHER" id="PTHR43133">
    <property type="entry name" value="RNA POLYMERASE ECF-TYPE SIGMA FACTO"/>
    <property type="match status" value="1"/>
</dbReference>
<evidence type="ECO:0000256" key="1">
    <source>
        <dbReference type="ARBA" id="ARBA00010641"/>
    </source>
</evidence>
<accession>A0A7Y9J0F4</accession>
<keyword evidence="3" id="KW-0731">Sigma factor</keyword>
<gene>
    <name evidence="9" type="ORF">BJ968_001822</name>
</gene>
<evidence type="ECO:0000256" key="6">
    <source>
        <dbReference type="SAM" id="MobiDB-lite"/>
    </source>
</evidence>
<keyword evidence="4" id="KW-0238">DNA-binding</keyword>
<evidence type="ECO:0000259" key="8">
    <source>
        <dbReference type="Pfam" id="PF04545"/>
    </source>
</evidence>
<dbReference type="InterPro" id="IPR013324">
    <property type="entry name" value="RNA_pol_sigma_r3/r4-like"/>
</dbReference>
<dbReference type="Gene3D" id="1.10.1740.10">
    <property type="match status" value="1"/>
</dbReference>
<protein>
    <submittedName>
        <fullName evidence="9">RNA polymerase sigma-70 factor (ECF subfamily)</fullName>
    </submittedName>
</protein>
<keyword evidence="2" id="KW-0805">Transcription regulation</keyword>
<name>A0A7Y9J0F4_9ACTN</name>
<evidence type="ECO:0000256" key="3">
    <source>
        <dbReference type="ARBA" id="ARBA00023082"/>
    </source>
</evidence>
<dbReference type="SUPFAM" id="SSF88659">
    <property type="entry name" value="Sigma3 and sigma4 domains of RNA polymerase sigma factors"/>
    <property type="match status" value="1"/>
</dbReference>
<comment type="caution">
    <text evidence="9">The sequence shown here is derived from an EMBL/GenBank/DDBJ whole genome shotgun (WGS) entry which is preliminary data.</text>
</comment>
<evidence type="ECO:0000313" key="10">
    <source>
        <dbReference type="Proteomes" id="UP000521922"/>
    </source>
</evidence>
<dbReference type="EMBL" id="JACCBB010000001">
    <property type="protein sequence ID" value="NYD22282.1"/>
    <property type="molecule type" value="Genomic_DNA"/>
</dbReference>
<dbReference type="Gene3D" id="1.10.10.10">
    <property type="entry name" value="Winged helix-like DNA-binding domain superfamily/Winged helix DNA-binding domain"/>
    <property type="match status" value="1"/>
</dbReference>
<dbReference type="PANTHER" id="PTHR43133:SF62">
    <property type="entry name" value="RNA POLYMERASE SIGMA FACTOR SIGZ"/>
    <property type="match status" value="1"/>
</dbReference>
<dbReference type="InterPro" id="IPR039425">
    <property type="entry name" value="RNA_pol_sigma-70-like"/>
</dbReference>
<dbReference type="InterPro" id="IPR013325">
    <property type="entry name" value="RNA_pol_sigma_r2"/>
</dbReference>
<keyword evidence="10" id="KW-1185">Reference proteome</keyword>
<evidence type="ECO:0000256" key="2">
    <source>
        <dbReference type="ARBA" id="ARBA00023015"/>
    </source>
</evidence>
<reference evidence="9 10" key="1">
    <citation type="submission" date="2020-07" db="EMBL/GenBank/DDBJ databases">
        <title>Sequencing the genomes of 1000 actinobacteria strains.</title>
        <authorList>
            <person name="Klenk H.-P."/>
        </authorList>
    </citation>
    <scope>NUCLEOTIDE SEQUENCE [LARGE SCALE GENOMIC DNA]</scope>
    <source>
        <strain evidence="9 10">DSM 7487</strain>
    </source>
</reference>
<organism evidence="9 10">
    <name type="scientific">Kineococcus aurantiacus</name>
    <dbReference type="NCBI Taxonomy" id="37633"/>
    <lineage>
        <taxon>Bacteria</taxon>
        <taxon>Bacillati</taxon>
        <taxon>Actinomycetota</taxon>
        <taxon>Actinomycetes</taxon>
        <taxon>Kineosporiales</taxon>
        <taxon>Kineosporiaceae</taxon>
        <taxon>Kineococcus</taxon>
    </lineage>
</organism>
<dbReference type="GO" id="GO:0016987">
    <property type="term" value="F:sigma factor activity"/>
    <property type="evidence" value="ECO:0007669"/>
    <property type="project" value="UniProtKB-KW"/>
</dbReference>
<evidence type="ECO:0000256" key="5">
    <source>
        <dbReference type="ARBA" id="ARBA00023163"/>
    </source>
</evidence>
<dbReference type="RefSeq" id="WP_179751142.1">
    <property type="nucleotide sequence ID" value="NZ_BAAAGN010000022.1"/>
</dbReference>
<feature type="domain" description="RNA polymerase sigma-70 region 4" evidence="8">
    <location>
        <begin position="139"/>
        <end position="187"/>
    </location>
</feature>
<dbReference type="InterPro" id="IPR007630">
    <property type="entry name" value="RNA_pol_sigma70_r4"/>
</dbReference>
<feature type="region of interest" description="Disordered" evidence="6">
    <location>
        <begin position="1"/>
        <end position="23"/>
    </location>
</feature>